<keyword evidence="2" id="KW-0808">Transferase</keyword>
<accession>A0A518ERR2</accession>
<feature type="domain" description="Glycosyltransferase subfamily 4-like N-terminal" evidence="1">
    <location>
        <begin position="12"/>
        <end position="164"/>
    </location>
</feature>
<dbReference type="EC" id="2.4.-.-" evidence="2"/>
<evidence type="ECO:0000313" key="3">
    <source>
        <dbReference type="Proteomes" id="UP000320390"/>
    </source>
</evidence>
<dbReference type="RefSeq" id="WP_145197260.1">
    <property type="nucleotide sequence ID" value="NZ_CP036434.1"/>
</dbReference>
<dbReference type="Gene3D" id="3.40.50.2000">
    <property type="entry name" value="Glycogen Phosphorylase B"/>
    <property type="match status" value="2"/>
</dbReference>
<dbReference type="Pfam" id="PF13692">
    <property type="entry name" value="Glyco_trans_1_4"/>
    <property type="match status" value="1"/>
</dbReference>
<keyword evidence="2" id="KW-0167">Capsid protein</keyword>
<organism evidence="2 3">
    <name type="scientific">Saltatorellus ferox</name>
    <dbReference type="NCBI Taxonomy" id="2528018"/>
    <lineage>
        <taxon>Bacteria</taxon>
        <taxon>Pseudomonadati</taxon>
        <taxon>Planctomycetota</taxon>
        <taxon>Planctomycetia</taxon>
        <taxon>Planctomycetia incertae sedis</taxon>
        <taxon>Saltatorellus</taxon>
    </lineage>
</organism>
<dbReference type="CDD" id="cd03801">
    <property type="entry name" value="GT4_PimA-like"/>
    <property type="match status" value="1"/>
</dbReference>
<dbReference type="GO" id="GO:0016757">
    <property type="term" value="F:glycosyltransferase activity"/>
    <property type="evidence" value="ECO:0007669"/>
    <property type="project" value="UniProtKB-KW"/>
</dbReference>
<reference evidence="2 3" key="1">
    <citation type="submission" date="2019-02" db="EMBL/GenBank/DDBJ databases">
        <title>Deep-cultivation of Planctomycetes and their phenomic and genomic characterization uncovers novel biology.</title>
        <authorList>
            <person name="Wiegand S."/>
            <person name="Jogler M."/>
            <person name="Boedeker C."/>
            <person name="Pinto D."/>
            <person name="Vollmers J."/>
            <person name="Rivas-Marin E."/>
            <person name="Kohn T."/>
            <person name="Peeters S.H."/>
            <person name="Heuer A."/>
            <person name="Rast P."/>
            <person name="Oberbeckmann S."/>
            <person name="Bunk B."/>
            <person name="Jeske O."/>
            <person name="Meyerdierks A."/>
            <person name="Storesund J.E."/>
            <person name="Kallscheuer N."/>
            <person name="Luecker S."/>
            <person name="Lage O.M."/>
            <person name="Pohl T."/>
            <person name="Merkel B.J."/>
            <person name="Hornburger P."/>
            <person name="Mueller R.-W."/>
            <person name="Bruemmer F."/>
            <person name="Labrenz M."/>
            <person name="Spormann A.M."/>
            <person name="Op den Camp H."/>
            <person name="Overmann J."/>
            <person name="Amann R."/>
            <person name="Jetten M.S.M."/>
            <person name="Mascher T."/>
            <person name="Medema M.H."/>
            <person name="Devos D.P."/>
            <person name="Kaster A.-K."/>
            <person name="Ovreas L."/>
            <person name="Rohde M."/>
            <person name="Galperin M.Y."/>
            <person name="Jogler C."/>
        </authorList>
    </citation>
    <scope>NUCLEOTIDE SEQUENCE [LARGE SCALE GENOMIC DNA]</scope>
    <source>
        <strain evidence="2 3">Poly30</strain>
    </source>
</reference>
<dbReference type="SUPFAM" id="SSF53756">
    <property type="entry name" value="UDP-Glycosyltransferase/glycogen phosphorylase"/>
    <property type="match status" value="1"/>
</dbReference>
<keyword evidence="2" id="KW-0946">Virion</keyword>
<keyword evidence="2" id="KW-0328">Glycosyltransferase</keyword>
<dbReference type="Proteomes" id="UP000320390">
    <property type="component" value="Chromosome"/>
</dbReference>
<sequence length="380" mass="40949">MRILHVLTTLDVGGAEMHVLKQVQGQVARGHEVRVAYLKGQGTLEPDFRAAGASDVRHVPGGPLFPIKLRGLLGWCDLVHSHLLKADALTSAAVLLAGKRKRYLSGKHNDEQVLNRPLVGLVHGMIGRVPARTIVLSDHVGRFIEEKGRVPRTRQSRVYYGLDPAPFEEAARSVDRAAILAEFGFAASDVVFLCVARFARQKAHEVLLAATAEARRTNPSIKLLLVGDDPFGDERERAFAVARDLGLSDAEGRGAAVFAGIRRDVPSLMAAADVFVMASRWEGLGLVFLEAMATSRPVLSTTVSAIPEVVVDGTTGRLVPPDDAAAMAAAMVELAGSAELRSRLGTAGHERVIERFGLDVMVDETLRVYEEVLRRSGHGG</sequence>
<dbReference type="Pfam" id="PF13439">
    <property type="entry name" value="Glyco_transf_4"/>
    <property type="match status" value="1"/>
</dbReference>
<name>A0A518ERR2_9BACT</name>
<dbReference type="OrthoDB" id="9806653at2"/>
<protein>
    <submittedName>
        <fullName evidence="2">Spore coat protein SA</fullName>
        <ecNumber evidence="2">2.4.-.-</ecNumber>
    </submittedName>
</protein>
<dbReference type="PANTHER" id="PTHR12526">
    <property type="entry name" value="GLYCOSYLTRANSFERASE"/>
    <property type="match status" value="1"/>
</dbReference>
<dbReference type="AlphaFoldDB" id="A0A518ERR2"/>
<proteinExistence type="predicted"/>
<evidence type="ECO:0000259" key="1">
    <source>
        <dbReference type="Pfam" id="PF13439"/>
    </source>
</evidence>
<dbReference type="InterPro" id="IPR028098">
    <property type="entry name" value="Glyco_trans_4-like_N"/>
</dbReference>
<evidence type="ECO:0000313" key="2">
    <source>
        <dbReference type="EMBL" id="QDV06783.1"/>
    </source>
</evidence>
<dbReference type="PANTHER" id="PTHR12526:SF630">
    <property type="entry name" value="GLYCOSYLTRANSFERASE"/>
    <property type="match status" value="1"/>
</dbReference>
<dbReference type="EMBL" id="CP036434">
    <property type="protein sequence ID" value="QDV06783.1"/>
    <property type="molecule type" value="Genomic_DNA"/>
</dbReference>
<keyword evidence="3" id="KW-1185">Reference proteome</keyword>
<gene>
    <name evidence="2" type="primary">cotSA_1</name>
    <name evidence="2" type="ORF">Poly30_22980</name>
</gene>